<organism evidence="7 8">
    <name type="scientific">Aequorivita viscosa</name>
    <dbReference type="NCBI Taxonomy" id="797419"/>
    <lineage>
        <taxon>Bacteria</taxon>
        <taxon>Pseudomonadati</taxon>
        <taxon>Bacteroidota</taxon>
        <taxon>Flavobacteriia</taxon>
        <taxon>Flavobacteriales</taxon>
        <taxon>Flavobacteriaceae</taxon>
        <taxon>Aequorivita</taxon>
    </lineage>
</organism>
<dbReference type="GO" id="GO:0006352">
    <property type="term" value="P:DNA-templated transcription initiation"/>
    <property type="evidence" value="ECO:0007669"/>
    <property type="project" value="InterPro"/>
</dbReference>
<dbReference type="InterPro" id="IPR036388">
    <property type="entry name" value="WH-like_DNA-bd_sf"/>
</dbReference>
<dbReference type="InterPro" id="IPR014284">
    <property type="entry name" value="RNA_pol_sigma-70_dom"/>
</dbReference>
<evidence type="ECO:0000256" key="3">
    <source>
        <dbReference type="ARBA" id="ARBA00023082"/>
    </source>
</evidence>
<keyword evidence="4" id="KW-0804">Transcription</keyword>
<evidence type="ECO:0000259" key="6">
    <source>
        <dbReference type="Pfam" id="PF08281"/>
    </source>
</evidence>
<dbReference type="Pfam" id="PF04542">
    <property type="entry name" value="Sigma70_r2"/>
    <property type="match status" value="1"/>
</dbReference>
<dbReference type="CDD" id="cd06171">
    <property type="entry name" value="Sigma70_r4"/>
    <property type="match status" value="1"/>
</dbReference>
<gene>
    <name evidence="7" type="ORF">SAMN04487908_11733</name>
</gene>
<dbReference type="Proteomes" id="UP000184172">
    <property type="component" value="Unassembled WGS sequence"/>
</dbReference>
<dbReference type="PANTHER" id="PTHR43133">
    <property type="entry name" value="RNA POLYMERASE ECF-TYPE SIGMA FACTO"/>
    <property type="match status" value="1"/>
</dbReference>
<dbReference type="EMBL" id="FQYV01000017">
    <property type="protein sequence ID" value="SHJ45207.1"/>
    <property type="molecule type" value="Genomic_DNA"/>
</dbReference>
<protein>
    <submittedName>
        <fullName evidence="7">RNA polymerase sigma-70 factor, ECF subfamily</fullName>
    </submittedName>
</protein>
<keyword evidence="2" id="KW-0805">Transcription regulation</keyword>
<dbReference type="Gene3D" id="1.10.10.10">
    <property type="entry name" value="Winged helix-like DNA-binding domain superfamily/Winged helix DNA-binding domain"/>
    <property type="match status" value="1"/>
</dbReference>
<dbReference type="InterPro" id="IPR013249">
    <property type="entry name" value="RNA_pol_sigma70_r4_t2"/>
</dbReference>
<dbReference type="GO" id="GO:0016987">
    <property type="term" value="F:sigma factor activity"/>
    <property type="evidence" value="ECO:0007669"/>
    <property type="project" value="UniProtKB-KW"/>
</dbReference>
<reference evidence="8" key="1">
    <citation type="submission" date="2016-11" db="EMBL/GenBank/DDBJ databases">
        <authorList>
            <person name="Varghese N."/>
            <person name="Submissions S."/>
        </authorList>
    </citation>
    <scope>NUCLEOTIDE SEQUENCE [LARGE SCALE GENOMIC DNA]</scope>
    <source>
        <strain evidence="8">DSM 26349</strain>
    </source>
</reference>
<proteinExistence type="inferred from homology"/>
<evidence type="ECO:0000256" key="1">
    <source>
        <dbReference type="ARBA" id="ARBA00010641"/>
    </source>
</evidence>
<dbReference type="SUPFAM" id="SSF88946">
    <property type="entry name" value="Sigma2 domain of RNA polymerase sigma factors"/>
    <property type="match status" value="1"/>
</dbReference>
<comment type="similarity">
    <text evidence="1">Belongs to the sigma-70 factor family. ECF subfamily.</text>
</comment>
<dbReference type="OrthoDB" id="9780326at2"/>
<keyword evidence="8" id="KW-1185">Reference proteome</keyword>
<keyword evidence="3" id="KW-0731">Sigma factor</keyword>
<evidence type="ECO:0000256" key="4">
    <source>
        <dbReference type="ARBA" id="ARBA00023163"/>
    </source>
</evidence>
<dbReference type="SUPFAM" id="SSF88659">
    <property type="entry name" value="Sigma3 and sigma4 domains of RNA polymerase sigma factors"/>
    <property type="match status" value="1"/>
</dbReference>
<evidence type="ECO:0000313" key="8">
    <source>
        <dbReference type="Proteomes" id="UP000184172"/>
    </source>
</evidence>
<accession>A0A1M6JEV8</accession>
<evidence type="ECO:0000259" key="5">
    <source>
        <dbReference type="Pfam" id="PF04542"/>
    </source>
</evidence>
<name>A0A1M6JEV8_9FLAO</name>
<feature type="domain" description="RNA polymerase sigma-70 region 2" evidence="5">
    <location>
        <begin position="24"/>
        <end position="91"/>
    </location>
</feature>
<dbReference type="InterPro" id="IPR039425">
    <property type="entry name" value="RNA_pol_sigma-70-like"/>
</dbReference>
<evidence type="ECO:0000313" key="7">
    <source>
        <dbReference type="EMBL" id="SHJ45207.1"/>
    </source>
</evidence>
<dbReference type="Gene3D" id="1.10.1740.10">
    <property type="match status" value="1"/>
</dbReference>
<evidence type="ECO:0000256" key="2">
    <source>
        <dbReference type="ARBA" id="ARBA00023015"/>
    </source>
</evidence>
<dbReference type="AlphaFoldDB" id="A0A1M6JEV8"/>
<dbReference type="NCBIfam" id="TIGR02937">
    <property type="entry name" value="sigma70-ECF"/>
    <property type="match status" value="1"/>
</dbReference>
<dbReference type="GO" id="GO:0003677">
    <property type="term" value="F:DNA binding"/>
    <property type="evidence" value="ECO:0007669"/>
    <property type="project" value="InterPro"/>
</dbReference>
<dbReference type="InterPro" id="IPR013324">
    <property type="entry name" value="RNA_pol_sigma_r3/r4-like"/>
</dbReference>
<dbReference type="STRING" id="797419.SAMN05216556_11733"/>
<dbReference type="RefSeq" id="WP_073219174.1">
    <property type="nucleotide sequence ID" value="NZ_FNNS01000017.1"/>
</dbReference>
<feature type="domain" description="RNA polymerase sigma factor 70 region 4 type 2" evidence="6">
    <location>
        <begin position="122"/>
        <end position="173"/>
    </location>
</feature>
<dbReference type="InterPro" id="IPR007627">
    <property type="entry name" value="RNA_pol_sigma70_r2"/>
</dbReference>
<dbReference type="InterPro" id="IPR013325">
    <property type="entry name" value="RNA_pol_sigma_r2"/>
</dbReference>
<dbReference type="PANTHER" id="PTHR43133:SF51">
    <property type="entry name" value="RNA POLYMERASE SIGMA FACTOR"/>
    <property type="match status" value="1"/>
</dbReference>
<dbReference type="Pfam" id="PF08281">
    <property type="entry name" value="Sigma70_r4_2"/>
    <property type="match status" value="1"/>
</dbReference>
<sequence>MVEEKELVTALQTEAEKEAAFRELVSQYKERLYWQIRTMVLDHDDADDVLQNTFIKVFRNINSFKGDSKLHTWMYRIAANESITFLNKKAKQNNISLDNEKSNAVRSLESDVYFEGDKIQLIFQKAIAALPERQQLIFTMKYFGNHTFEELSEILDTTVGGLKSSYHIAVKKITEFVKTENETFS</sequence>